<feature type="transmembrane region" description="Helical" evidence="5">
    <location>
        <begin position="107"/>
        <end position="126"/>
    </location>
</feature>
<feature type="transmembrane region" description="Helical" evidence="5">
    <location>
        <begin position="12"/>
        <end position="32"/>
    </location>
</feature>
<evidence type="ECO:0000313" key="8">
    <source>
        <dbReference type="Proteomes" id="UP000245802"/>
    </source>
</evidence>
<dbReference type="PANTHER" id="PTHR11814">
    <property type="entry name" value="SULFATE TRANSPORTER"/>
    <property type="match status" value="1"/>
</dbReference>
<feature type="transmembrane region" description="Helical" evidence="5">
    <location>
        <begin position="157"/>
        <end position="175"/>
    </location>
</feature>
<feature type="transmembrane region" description="Helical" evidence="5">
    <location>
        <begin position="75"/>
        <end position="95"/>
    </location>
</feature>
<keyword evidence="8" id="KW-1185">Reference proteome</keyword>
<evidence type="ECO:0000256" key="5">
    <source>
        <dbReference type="SAM" id="Phobius"/>
    </source>
</evidence>
<feature type="transmembrane region" description="Helical" evidence="5">
    <location>
        <begin position="44"/>
        <end position="63"/>
    </location>
</feature>
<evidence type="ECO:0000259" key="6">
    <source>
        <dbReference type="Pfam" id="PF00916"/>
    </source>
</evidence>
<dbReference type="Proteomes" id="UP000245802">
    <property type="component" value="Chromosome"/>
</dbReference>
<feature type="transmembrane region" description="Helical" evidence="5">
    <location>
        <begin position="294"/>
        <end position="314"/>
    </location>
</feature>
<dbReference type="GO" id="GO:0016020">
    <property type="term" value="C:membrane"/>
    <property type="evidence" value="ECO:0007669"/>
    <property type="project" value="UniProtKB-SubCell"/>
</dbReference>
<reference evidence="7 8" key="1">
    <citation type="submission" date="2018-01" db="EMBL/GenBank/DDBJ databases">
        <title>G. obscuriglobus.</title>
        <authorList>
            <person name="Franke J."/>
            <person name="Blomberg W."/>
            <person name="Selmecki A."/>
        </authorList>
    </citation>
    <scope>NUCLEOTIDE SEQUENCE [LARGE SCALE GENOMIC DNA]</scope>
    <source>
        <strain evidence="7 8">DSM 5831</strain>
    </source>
</reference>
<proteinExistence type="predicted"/>
<evidence type="ECO:0000256" key="1">
    <source>
        <dbReference type="ARBA" id="ARBA00004141"/>
    </source>
</evidence>
<keyword evidence="3 5" id="KW-1133">Transmembrane helix</keyword>
<dbReference type="InterPro" id="IPR001902">
    <property type="entry name" value="SLC26A/SulP_fam"/>
</dbReference>
<dbReference type="InterPro" id="IPR011547">
    <property type="entry name" value="SLC26A/SulP_dom"/>
</dbReference>
<dbReference type="OrthoDB" id="9769739at2"/>
<dbReference type="KEGG" id="gog:C1280_26490"/>
<name>A0A2Z3HFT5_9BACT</name>
<dbReference type="InterPro" id="IPR036513">
    <property type="entry name" value="STAS_dom_sf"/>
</dbReference>
<accession>A0A2Z3HFT5</accession>
<protein>
    <submittedName>
        <fullName evidence="7">Sulfate transporter</fullName>
    </submittedName>
</protein>
<feature type="transmembrane region" description="Helical" evidence="5">
    <location>
        <begin position="334"/>
        <end position="366"/>
    </location>
</feature>
<feature type="transmembrane region" description="Helical" evidence="5">
    <location>
        <begin position="182"/>
        <end position="199"/>
    </location>
</feature>
<evidence type="ECO:0000313" key="7">
    <source>
        <dbReference type="EMBL" id="AWM42397.1"/>
    </source>
</evidence>
<feature type="domain" description="SLC26A/SulP transporter" evidence="6">
    <location>
        <begin position="2"/>
        <end position="392"/>
    </location>
</feature>
<dbReference type="Pfam" id="PF00916">
    <property type="entry name" value="Sulfate_transp"/>
    <property type="match status" value="1"/>
</dbReference>
<keyword evidence="2 5" id="KW-0812">Transmembrane</keyword>
<evidence type="ECO:0000256" key="3">
    <source>
        <dbReference type="ARBA" id="ARBA00022989"/>
    </source>
</evidence>
<sequence>MPLCLAIARASGFPPIAGIWTAVVGGVLCTLISNAQLTIKGPAAGLIVIVYGAVTELGAEFGADLSDADRAFLGYKLALGVGVTAGVVQILLGLVRAGRLADFFPLTPVHGMLASIGLIIIAKQAYEVLGVAPEKGAGPLELYAGLPAALGRINPEIALIGLVGLLILFGLPLVKAGWVRKVPAQLVVLVAAVALGLAFDLEHKHTYLFPDSFFDMNHRAEFEVGPRFLVDMPEVLQNPAEAFAVPDFRGVLTATGIQYVVLFCLIGSLESLLSAKAIELVDPWRRKTNFDRDLLAVGAANTLCAAIGALPMISEIVRSKANIDSGGRTKAANLFHGLFLLGFVLLFPNLIHHIPLAALGAMLVYTGFRLANPVEFVRTYKVGSEQFIVFVGTILATLATDLLIGIGVGIGLKVAFHVWHGCSVRGLFTCDVEAVPEGDRLVVLVVRRAAVFSNWLGVRAVIFREAERRDEVVLDLSRTRLVDHTVMEKLHQLEDDFAHLGKRLKVIGLEEHVPLSGHPLAARKGAGRESTPAAV</sequence>
<feature type="transmembrane region" description="Helical" evidence="5">
    <location>
        <begin position="387"/>
        <end position="412"/>
    </location>
</feature>
<keyword evidence="4 5" id="KW-0472">Membrane</keyword>
<dbReference type="AlphaFoldDB" id="A0A2Z3HFT5"/>
<comment type="subcellular location">
    <subcellularLocation>
        <location evidence="1">Membrane</location>
        <topology evidence="1">Multi-pass membrane protein</topology>
    </subcellularLocation>
</comment>
<dbReference type="Gene3D" id="3.30.750.24">
    <property type="entry name" value="STAS domain"/>
    <property type="match status" value="1"/>
</dbReference>
<dbReference type="GO" id="GO:0055085">
    <property type="term" value="P:transmembrane transport"/>
    <property type="evidence" value="ECO:0007669"/>
    <property type="project" value="InterPro"/>
</dbReference>
<evidence type="ECO:0000256" key="4">
    <source>
        <dbReference type="ARBA" id="ARBA00023136"/>
    </source>
</evidence>
<gene>
    <name evidence="7" type="ORF">C1280_26490</name>
</gene>
<feature type="transmembrane region" description="Helical" evidence="5">
    <location>
        <begin position="256"/>
        <end position="273"/>
    </location>
</feature>
<dbReference type="EMBL" id="CP025958">
    <property type="protein sequence ID" value="AWM42397.1"/>
    <property type="molecule type" value="Genomic_DNA"/>
</dbReference>
<organism evidence="7 8">
    <name type="scientific">Gemmata obscuriglobus</name>
    <dbReference type="NCBI Taxonomy" id="114"/>
    <lineage>
        <taxon>Bacteria</taxon>
        <taxon>Pseudomonadati</taxon>
        <taxon>Planctomycetota</taxon>
        <taxon>Planctomycetia</taxon>
        <taxon>Gemmatales</taxon>
        <taxon>Gemmataceae</taxon>
        <taxon>Gemmata</taxon>
    </lineage>
</organism>
<evidence type="ECO:0000256" key="2">
    <source>
        <dbReference type="ARBA" id="ARBA00022692"/>
    </source>
</evidence>